<organism evidence="2 3">
    <name type="scientific">Musa balbisiana</name>
    <name type="common">Banana</name>
    <dbReference type="NCBI Taxonomy" id="52838"/>
    <lineage>
        <taxon>Eukaryota</taxon>
        <taxon>Viridiplantae</taxon>
        <taxon>Streptophyta</taxon>
        <taxon>Embryophyta</taxon>
        <taxon>Tracheophyta</taxon>
        <taxon>Spermatophyta</taxon>
        <taxon>Magnoliopsida</taxon>
        <taxon>Liliopsida</taxon>
        <taxon>Zingiberales</taxon>
        <taxon>Musaceae</taxon>
        <taxon>Musa</taxon>
    </lineage>
</organism>
<accession>A0A4S8IHR5</accession>
<comment type="caution">
    <text evidence="2">The sequence shown here is derived from an EMBL/GenBank/DDBJ whole genome shotgun (WGS) entry which is preliminary data.</text>
</comment>
<evidence type="ECO:0000313" key="3">
    <source>
        <dbReference type="Proteomes" id="UP000317650"/>
    </source>
</evidence>
<evidence type="ECO:0000256" key="1">
    <source>
        <dbReference type="SAM" id="MobiDB-lite"/>
    </source>
</evidence>
<dbReference type="EMBL" id="PYDT01000010">
    <property type="protein sequence ID" value="THU47830.1"/>
    <property type="molecule type" value="Genomic_DNA"/>
</dbReference>
<feature type="region of interest" description="Disordered" evidence="1">
    <location>
        <begin position="74"/>
        <end position="109"/>
    </location>
</feature>
<keyword evidence="3" id="KW-1185">Reference proteome</keyword>
<proteinExistence type="predicted"/>
<dbReference type="Proteomes" id="UP000317650">
    <property type="component" value="Chromosome 9"/>
</dbReference>
<protein>
    <submittedName>
        <fullName evidence="2">Uncharacterized protein</fullName>
    </submittedName>
</protein>
<evidence type="ECO:0000313" key="2">
    <source>
        <dbReference type="EMBL" id="THU47830.1"/>
    </source>
</evidence>
<name>A0A4S8IHR5_MUSBA</name>
<gene>
    <name evidence="2" type="ORF">C4D60_Mb09t19770</name>
</gene>
<sequence length="233" mass="25932">MGLGFLTVTFYSPLPLSSLASRPYLGHVDNKRGNPFLIVWCTRGRYLGSDLRRQARPLPQATVGGLHVHTRSHAVGAAQEERGNERDEQEVGYSPRAEEAQSRVLTGKKSHKERLTTAKTHLDVLEASVEELYYGQQRLVGVESSQEEAESKIDKVEALVDRLLDVTKDSVQHLQEVATNENFPPNNLDDDFSTVFADVEGPELTSLYYMNPPAGTPYENGIFHMKAEASFVS</sequence>
<reference evidence="2 3" key="1">
    <citation type="journal article" date="2019" name="Nat. Plants">
        <title>Genome sequencing of Musa balbisiana reveals subgenome evolution and function divergence in polyploid bananas.</title>
        <authorList>
            <person name="Yao X."/>
        </authorList>
    </citation>
    <scope>NUCLEOTIDE SEQUENCE [LARGE SCALE GENOMIC DNA]</scope>
    <source>
        <strain evidence="3">cv. DH-PKW</strain>
        <tissue evidence="2">Leaves</tissue>
    </source>
</reference>
<dbReference type="AlphaFoldDB" id="A0A4S8IHR5"/>